<evidence type="ECO:0000259" key="6">
    <source>
        <dbReference type="Pfam" id="PF04932"/>
    </source>
</evidence>
<feature type="transmembrane region" description="Helical" evidence="5">
    <location>
        <begin position="359"/>
        <end position="379"/>
    </location>
</feature>
<evidence type="ECO:0000256" key="2">
    <source>
        <dbReference type="ARBA" id="ARBA00022692"/>
    </source>
</evidence>
<gene>
    <name evidence="7" type="ORF">COU22_02310</name>
</gene>
<name>A0A2M6WCG5_9BACT</name>
<reference evidence="8" key="1">
    <citation type="submission" date="2017-09" db="EMBL/GenBank/DDBJ databases">
        <title>Depth-based differentiation of microbial function through sediment-hosted aquifers and enrichment of novel symbionts in the deep terrestrial subsurface.</title>
        <authorList>
            <person name="Probst A.J."/>
            <person name="Ladd B."/>
            <person name="Jarett J.K."/>
            <person name="Geller-Mcgrath D.E."/>
            <person name="Sieber C.M.K."/>
            <person name="Emerson J.B."/>
            <person name="Anantharaman K."/>
            <person name="Thomas B.C."/>
            <person name="Malmstrom R."/>
            <person name="Stieglmeier M."/>
            <person name="Klingl A."/>
            <person name="Woyke T."/>
            <person name="Ryan C.M."/>
            <person name="Banfield J.F."/>
        </authorList>
    </citation>
    <scope>NUCLEOTIDE SEQUENCE [LARGE SCALE GENOMIC DNA]</scope>
</reference>
<evidence type="ECO:0000256" key="3">
    <source>
        <dbReference type="ARBA" id="ARBA00022989"/>
    </source>
</evidence>
<evidence type="ECO:0000256" key="1">
    <source>
        <dbReference type="ARBA" id="ARBA00004141"/>
    </source>
</evidence>
<evidence type="ECO:0000256" key="5">
    <source>
        <dbReference type="SAM" id="Phobius"/>
    </source>
</evidence>
<accession>A0A2M6WCG5</accession>
<feature type="transmembrane region" description="Helical" evidence="5">
    <location>
        <begin position="192"/>
        <end position="214"/>
    </location>
</feature>
<feature type="transmembrane region" description="Helical" evidence="5">
    <location>
        <begin position="417"/>
        <end position="432"/>
    </location>
</feature>
<feature type="transmembrane region" description="Helical" evidence="5">
    <location>
        <begin position="244"/>
        <end position="259"/>
    </location>
</feature>
<dbReference type="InterPro" id="IPR007016">
    <property type="entry name" value="O-antigen_ligase-rel_domated"/>
</dbReference>
<evidence type="ECO:0000313" key="7">
    <source>
        <dbReference type="EMBL" id="PIT90415.1"/>
    </source>
</evidence>
<dbReference type="Proteomes" id="UP000230543">
    <property type="component" value="Unassembled WGS sequence"/>
</dbReference>
<protein>
    <recommendedName>
        <fullName evidence="6">O-antigen ligase-related domain-containing protein</fullName>
    </recommendedName>
</protein>
<dbReference type="PANTHER" id="PTHR37422">
    <property type="entry name" value="TEICHURONIC ACID BIOSYNTHESIS PROTEIN TUAE"/>
    <property type="match status" value="1"/>
</dbReference>
<evidence type="ECO:0000313" key="8">
    <source>
        <dbReference type="Proteomes" id="UP000230543"/>
    </source>
</evidence>
<sequence length="447" mass="50914">MYTYLLIILFLIIFTLLTWKNVRWGLFLITALLPVYLIRFSLITIPTTLLEAMIWILFIIWLVKMKKWYGLSFSPAIWLRNLKKKKSGYNPIPKILRLPIILLLVATTIAMWSAPDLRSASGIWKAYFIDPIMFLIVLVYTINTKEDLKNIIRLLGLTVLAIGIFALIQKLTGALIPNPFWATEETRRITTFFGYPNANALLVAPIIILTLINLFNKKNKYLLLDILIIIFGLLTVIWSGSTGALIGLTAGSLALLIFYPKTRLTALLIILAFSLGCNFYPAFKEKVSNQLAIASQIHLPLGATDLHIRMQQWRETWIMLKDQPILGSRLAGYQTAVTPYHQNDHVEIYLYPHNFFLNFWAETGLLGLIAVIWLLIAFFRLSYKKGLGLNICLASAMIVVLVHGLVDVPYFKNDLSVLFWLLIGLTIIDYNLRRGARVVESGALEKR</sequence>
<keyword evidence="4 5" id="KW-0472">Membrane</keyword>
<feature type="transmembrane region" description="Helical" evidence="5">
    <location>
        <begin position="36"/>
        <end position="63"/>
    </location>
</feature>
<dbReference type="EMBL" id="PFBO01000079">
    <property type="protein sequence ID" value="PIT90415.1"/>
    <property type="molecule type" value="Genomic_DNA"/>
</dbReference>
<feature type="domain" description="O-antigen ligase-related" evidence="6">
    <location>
        <begin position="228"/>
        <end position="371"/>
    </location>
</feature>
<feature type="transmembrane region" description="Helical" evidence="5">
    <location>
        <begin position="221"/>
        <end position="238"/>
    </location>
</feature>
<feature type="transmembrane region" description="Helical" evidence="5">
    <location>
        <begin position="126"/>
        <end position="142"/>
    </location>
</feature>
<comment type="caution">
    <text evidence="7">The sequence shown here is derived from an EMBL/GenBank/DDBJ whole genome shotgun (WGS) entry which is preliminary data.</text>
</comment>
<feature type="transmembrane region" description="Helical" evidence="5">
    <location>
        <begin position="154"/>
        <end position="172"/>
    </location>
</feature>
<dbReference type="Pfam" id="PF04932">
    <property type="entry name" value="Wzy_C"/>
    <property type="match status" value="1"/>
</dbReference>
<dbReference type="AlphaFoldDB" id="A0A2M6WCG5"/>
<feature type="transmembrane region" description="Helical" evidence="5">
    <location>
        <begin position="386"/>
        <end position="405"/>
    </location>
</feature>
<dbReference type="InterPro" id="IPR051533">
    <property type="entry name" value="WaaL-like"/>
</dbReference>
<feature type="transmembrane region" description="Helical" evidence="5">
    <location>
        <begin position="95"/>
        <end position="114"/>
    </location>
</feature>
<comment type="subcellular location">
    <subcellularLocation>
        <location evidence="1">Membrane</location>
        <topology evidence="1">Multi-pass membrane protein</topology>
    </subcellularLocation>
</comment>
<proteinExistence type="predicted"/>
<dbReference type="PANTHER" id="PTHR37422:SF13">
    <property type="entry name" value="LIPOPOLYSACCHARIDE BIOSYNTHESIS PROTEIN PA4999-RELATED"/>
    <property type="match status" value="1"/>
</dbReference>
<organism evidence="7 8">
    <name type="scientific">Candidatus Komeilibacteria bacterium CG10_big_fil_rev_8_21_14_0_10_41_13</name>
    <dbReference type="NCBI Taxonomy" id="1974476"/>
    <lineage>
        <taxon>Bacteria</taxon>
        <taxon>Candidatus Komeiliibacteriota</taxon>
    </lineage>
</organism>
<dbReference type="GO" id="GO:0016020">
    <property type="term" value="C:membrane"/>
    <property type="evidence" value="ECO:0007669"/>
    <property type="project" value="UniProtKB-SubCell"/>
</dbReference>
<feature type="transmembrane region" description="Helical" evidence="5">
    <location>
        <begin position="266"/>
        <end position="283"/>
    </location>
</feature>
<evidence type="ECO:0000256" key="4">
    <source>
        <dbReference type="ARBA" id="ARBA00023136"/>
    </source>
</evidence>
<keyword evidence="3 5" id="KW-1133">Transmembrane helix</keyword>
<keyword evidence="2 5" id="KW-0812">Transmembrane</keyword>